<proteinExistence type="predicted"/>
<comment type="caution">
    <text evidence="1">The sequence shown here is derived from an EMBL/GenBank/DDBJ whole genome shotgun (WGS) entry which is preliminary data.</text>
</comment>
<accession>A0A9J5W9I1</accession>
<dbReference type="EMBL" id="JACXVP010000012">
    <property type="protein sequence ID" value="KAG5572237.1"/>
    <property type="molecule type" value="Genomic_DNA"/>
</dbReference>
<sequence>MQRSLSQGRTQCIFSPIGLPVFSDQLLFQLSQDQKGLFKACNGAECKVMTFLAFLDLPLSFHHTPNLGIWPKLAIQLNHNFMRIMGNGKKKSLFSSSFFQRKVRLKGCSKEVHTHSQGRPQK</sequence>
<gene>
    <name evidence="1" type="ORF">H5410_062003</name>
</gene>
<evidence type="ECO:0000313" key="1">
    <source>
        <dbReference type="EMBL" id="KAG5572237.1"/>
    </source>
</evidence>
<keyword evidence="2" id="KW-1185">Reference proteome</keyword>
<dbReference type="Proteomes" id="UP000824120">
    <property type="component" value="Chromosome 12"/>
</dbReference>
<name>A0A9J5W9I1_SOLCO</name>
<reference evidence="1 2" key="1">
    <citation type="submission" date="2020-09" db="EMBL/GenBank/DDBJ databases">
        <title>De no assembly of potato wild relative species, Solanum commersonii.</title>
        <authorList>
            <person name="Cho K."/>
        </authorList>
    </citation>
    <scope>NUCLEOTIDE SEQUENCE [LARGE SCALE GENOMIC DNA]</scope>
    <source>
        <strain evidence="1">LZ3.2</strain>
        <tissue evidence="1">Leaf</tissue>
    </source>
</reference>
<dbReference type="AlphaFoldDB" id="A0A9J5W9I1"/>
<feature type="non-terminal residue" evidence="1">
    <location>
        <position position="1"/>
    </location>
</feature>
<protein>
    <submittedName>
        <fullName evidence="1">Uncharacterized protein</fullName>
    </submittedName>
</protein>
<organism evidence="1 2">
    <name type="scientific">Solanum commersonii</name>
    <name type="common">Commerson's wild potato</name>
    <name type="synonym">Commerson's nightshade</name>
    <dbReference type="NCBI Taxonomy" id="4109"/>
    <lineage>
        <taxon>Eukaryota</taxon>
        <taxon>Viridiplantae</taxon>
        <taxon>Streptophyta</taxon>
        <taxon>Embryophyta</taxon>
        <taxon>Tracheophyta</taxon>
        <taxon>Spermatophyta</taxon>
        <taxon>Magnoliopsida</taxon>
        <taxon>eudicotyledons</taxon>
        <taxon>Gunneridae</taxon>
        <taxon>Pentapetalae</taxon>
        <taxon>asterids</taxon>
        <taxon>lamiids</taxon>
        <taxon>Solanales</taxon>
        <taxon>Solanaceae</taxon>
        <taxon>Solanoideae</taxon>
        <taxon>Solaneae</taxon>
        <taxon>Solanum</taxon>
    </lineage>
</organism>
<evidence type="ECO:0000313" key="2">
    <source>
        <dbReference type="Proteomes" id="UP000824120"/>
    </source>
</evidence>